<dbReference type="EMBL" id="JAKRYL010000008">
    <property type="protein sequence ID" value="MCL7747410.1"/>
    <property type="molecule type" value="Genomic_DNA"/>
</dbReference>
<evidence type="ECO:0000313" key="2">
    <source>
        <dbReference type="Proteomes" id="UP001139150"/>
    </source>
</evidence>
<reference evidence="1" key="1">
    <citation type="submission" date="2022-02" db="EMBL/GenBank/DDBJ databases">
        <title>Halalkalibacter sp. nov. isolated from Lonar Lake, India.</title>
        <authorList>
            <person name="Joshi A."/>
            <person name="Thite S."/>
            <person name="Lodha T."/>
        </authorList>
    </citation>
    <scope>NUCLEOTIDE SEQUENCE</scope>
    <source>
        <strain evidence="1">MEB205</strain>
    </source>
</reference>
<name>A0A9X2CSP6_9BACI</name>
<proteinExistence type="predicted"/>
<organism evidence="1 2">
    <name type="scientific">Halalkalibacter alkaliphilus</name>
    <dbReference type="NCBI Taxonomy" id="2917993"/>
    <lineage>
        <taxon>Bacteria</taxon>
        <taxon>Bacillati</taxon>
        <taxon>Bacillota</taxon>
        <taxon>Bacilli</taxon>
        <taxon>Bacillales</taxon>
        <taxon>Bacillaceae</taxon>
        <taxon>Halalkalibacter</taxon>
    </lineage>
</organism>
<gene>
    <name evidence="1" type="ORF">MF646_09785</name>
</gene>
<dbReference type="Proteomes" id="UP001139150">
    <property type="component" value="Unassembled WGS sequence"/>
</dbReference>
<dbReference type="Pfam" id="PF10842">
    <property type="entry name" value="DUF2642"/>
    <property type="match status" value="1"/>
</dbReference>
<dbReference type="InterPro" id="IPR020139">
    <property type="entry name" value="DUF2642"/>
</dbReference>
<sequence length="87" mass="10010">MHYQNVTPQSTEHNRPQMVAGVDPFMIQTFQSLLRTNVVIQTTEGLVRGVVADVKADHVVIDVKNCPFFVRIQQIVWVKPSIYRDEE</sequence>
<dbReference type="AlphaFoldDB" id="A0A9X2CSP6"/>
<accession>A0A9X2CSP6</accession>
<protein>
    <submittedName>
        <fullName evidence="1">YuzF family protein</fullName>
    </submittedName>
</protein>
<evidence type="ECO:0000313" key="1">
    <source>
        <dbReference type="EMBL" id="MCL7747410.1"/>
    </source>
</evidence>
<comment type="caution">
    <text evidence="1">The sequence shown here is derived from an EMBL/GenBank/DDBJ whole genome shotgun (WGS) entry which is preliminary data.</text>
</comment>
<keyword evidence="2" id="KW-1185">Reference proteome</keyword>
<dbReference type="RefSeq" id="WP_250096313.1">
    <property type="nucleotide sequence ID" value="NZ_JAKRYL010000008.1"/>
</dbReference>